<evidence type="ECO:0000313" key="8">
    <source>
        <dbReference type="Ensembl" id="ENSVKKP00000005765.1"/>
    </source>
</evidence>
<dbReference type="GO" id="GO:0009986">
    <property type="term" value="C:cell surface"/>
    <property type="evidence" value="ECO:0007669"/>
    <property type="project" value="TreeGrafter"/>
</dbReference>
<evidence type="ECO:0000256" key="2">
    <source>
        <dbReference type="ARBA" id="ARBA00010011"/>
    </source>
</evidence>
<dbReference type="SMART" id="SM00059">
    <property type="entry name" value="FN2"/>
    <property type="match status" value="2"/>
</dbReference>
<accession>A0A8D2J837</accession>
<dbReference type="PROSITE" id="PS51092">
    <property type="entry name" value="FN2_2"/>
    <property type="match status" value="2"/>
</dbReference>
<dbReference type="GO" id="GO:0008201">
    <property type="term" value="F:heparin binding"/>
    <property type="evidence" value="ECO:0007669"/>
    <property type="project" value="TreeGrafter"/>
</dbReference>
<dbReference type="InterPro" id="IPR013806">
    <property type="entry name" value="Kringle-like"/>
</dbReference>
<dbReference type="CDD" id="cd00062">
    <property type="entry name" value="FN2"/>
    <property type="match status" value="2"/>
</dbReference>
<dbReference type="PANTHER" id="PTHR22918">
    <property type="entry name" value="SEMINAL PLASMA PROTEIN"/>
    <property type="match status" value="1"/>
</dbReference>
<evidence type="ECO:0000313" key="9">
    <source>
        <dbReference type="Proteomes" id="UP000694545"/>
    </source>
</evidence>
<keyword evidence="3" id="KW-0964">Secreted</keyword>
<feature type="disulfide bond" evidence="6">
    <location>
        <begin position="43"/>
        <end position="69"/>
    </location>
</feature>
<comment type="subcellular location">
    <subcellularLocation>
        <location evidence="1">Secreted</location>
    </subcellularLocation>
</comment>
<keyword evidence="4" id="KW-0677">Repeat</keyword>
<dbReference type="AlphaFoldDB" id="A0A8D2J837"/>
<evidence type="ECO:0000256" key="6">
    <source>
        <dbReference type="PROSITE-ProRule" id="PRU00479"/>
    </source>
</evidence>
<dbReference type="OMA" id="CTKADSF"/>
<feature type="domain" description="Fibronectin type-II" evidence="7">
    <location>
        <begin position="84"/>
        <end position="130"/>
    </location>
</feature>
<dbReference type="InterPro" id="IPR000562">
    <property type="entry name" value="FN_type2_dom"/>
</dbReference>
<dbReference type="InterPro" id="IPR051666">
    <property type="entry name" value="SP_Capacitation_Regulator"/>
</dbReference>
<dbReference type="GO" id="GO:0005576">
    <property type="term" value="C:extracellular region"/>
    <property type="evidence" value="ECO:0007669"/>
    <property type="project" value="UniProtKB-SubCell"/>
</dbReference>
<dbReference type="Pfam" id="PF00040">
    <property type="entry name" value="fn2"/>
    <property type="match status" value="2"/>
</dbReference>
<dbReference type="PRINTS" id="PR00013">
    <property type="entry name" value="FNTYPEII"/>
</dbReference>
<organism evidence="8 9">
    <name type="scientific">Varanus komodoensis</name>
    <name type="common">Komodo dragon</name>
    <dbReference type="NCBI Taxonomy" id="61221"/>
    <lineage>
        <taxon>Eukaryota</taxon>
        <taxon>Metazoa</taxon>
        <taxon>Chordata</taxon>
        <taxon>Craniata</taxon>
        <taxon>Vertebrata</taxon>
        <taxon>Euteleostomi</taxon>
        <taxon>Lepidosauria</taxon>
        <taxon>Squamata</taxon>
        <taxon>Bifurcata</taxon>
        <taxon>Unidentata</taxon>
        <taxon>Episquamata</taxon>
        <taxon>Toxicofera</taxon>
        <taxon>Anguimorpha</taxon>
        <taxon>Paleoanguimorpha</taxon>
        <taxon>Varanoidea</taxon>
        <taxon>Varanidae</taxon>
        <taxon>Varanus</taxon>
    </lineage>
</organism>
<dbReference type="FunFam" id="2.10.10.10:FF:000003">
    <property type="entry name" value="binder of sperm protein homolog 1"/>
    <property type="match status" value="2"/>
</dbReference>
<name>A0A8D2J837_VARKO</name>
<comment type="similarity">
    <text evidence="2">Belongs to the seminal plasma protein family.</text>
</comment>
<dbReference type="Ensembl" id="ENSVKKT00000005924.1">
    <property type="protein sequence ID" value="ENSVKKP00000005765.1"/>
    <property type="gene ID" value="ENSVKKG00000004214.1"/>
</dbReference>
<proteinExistence type="inferred from homology"/>
<evidence type="ECO:0000256" key="5">
    <source>
        <dbReference type="ARBA" id="ARBA00023157"/>
    </source>
</evidence>
<dbReference type="Gene3D" id="2.10.10.10">
    <property type="entry name" value="Fibronectin, type II, collagen-binding"/>
    <property type="match status" value="2"/>
</dbReference>
<dbReference type="SUPFAM" id="SSF57440">
    <property type="entry name" value="Kringle-like"/>
    <property type="match status" value="2"/>
</dbReference>
<reference evidence="8" key="2">
    <citation type="submission" date="2025-09" db="UniProtKB">
        <authorList>
            <consortium name="Ensembl"/>
        </authorList>
    </citation>
    <scope>IDENTIFICATION</scope>
</reference>
<keyword evidence="5 6" id="KW-1015">Disulfide bond</keyword>
<sequence>GTRNTSMRVPELAVSLFIPSQSVSCGLTTGSLPLPFLHSETGCVFPFIYKRKAYQSCIRLDHNEGKAWCATTPDYQTGLKWRLCNEADCVFPFVFRGKSYHSCTRDGRADNMQWCSLTSNADANMTWLLC</sequence>
<dbReference type="InterPro" id="IPR036943">
    <property type="entry name" value="FN_type2_sf"/>
</dbReference>
<feature type="domain" description="Fibronectin type-II" evidence="7">
    <location>
        <begin position="38"/>
        <end position="86"/>
    </location>
</feature>
<keyword evidence="9" id="KW-1185">Reference proteome</keyword>
<evidence type="ECO:0000259" key="7">
    <source>
        <dbReference type="PROSITE" id="PS51092"/>
    </source>
</evidence>
<dbReference type="GO" id="GO:0048240">
    <property type="term" value="P:sperm capacitation"/>
    <property type="evidence" value="ECO:0007669"/>
    <property type="project" value="TreeGrafter"/>
</dbReference>
<reference evidence="8" key="1">
    <citation type="submission" date="2025-08" db="UniProtKB">
        <authorList>
            <consortium name="Ensembl"/>
        </authorList>
    </citation>
    <scope>IDENTIFICATION</scope>
</reference>
<feature type="disulfide bond" evidence="6">
    <location>
        <begin position="103"/>
        <end position="130"/>
    </location>
</feature>
<dbReference type="Proteomes" id="UP000694545">
    <property type="component" value="Unplaced"/>
</dbReference>
<feature type="disulfide bond" evidence="6">
    <location>
        <begin position="57"/>
        <end position="84"/>
    </location>
</feature>
<protein>
    <recommendedName>
        <fullName evidence="7">Fibronectin type-II domain-containing protein</fullName>
    </recommendedName>
</protein>
<dbReference type="PANTHER" id="PTHR22918:SF1">
    <property type="entry name" value="FIBRONECTIN TYPE-II DOMAIN-CONTAINING PROTEIN"/>
    <property type="match status" value="1"/>
</dbReference>
<evidence type="ECO:0000256" key="4">
    <source>
        <dbReference type="ARBA" id="ARBA00022737"/>
    </source>
</evidence>
<feature type="disulfide bond" evidence="6">
    <location>
        <begin position="89"/>
        <end position="115"/>
    </location>
</feature>
<evidence type="ECO:0000256" key="1">
    <source>
        <dbReference type="ARBA" id="ARBA00004613"/>
    </source>
</evidence>
<evidence type="ECO:0000256" key="3">
    <source>
        <dbReference type="ARBA" id="ARBA00022525"/>
    </source>
</evidence>